<evidence type="ECO:0000313" key="3">
    <source>
        <dbReference type="Proteomes" id="UP000324897"/>
    </source>
</evidence>
<dbReference type="PANTHER" id="PTHR36380">
    <property type="entry name" value="BNAA03G58330D PROTEIN"/>
    <property type="match status" value="1"/>
</dbReference>
<dbReference type="AlphaFoldDB" id="A0A5J9VJ69"/>
<reference evidence="2 3" key="1">
    <citation type="journal article" date="2019" name="Sci. Rep.">
        <title>A high-quality genome of Eragrostis curvula grass provides insights into Poaceae evolution and supports new strategies to enhance forage quality.</title>
        <authorList>
            <person name="Carballo J."/>
            <person name="Santos B.A.C.M."/>
            <person name="Zappacosta D."/>
            <person name="Garbus I."/>
            <person name="Selva J.P."/>
            <person name="Gallo C.A."/>
            <person name="Diaz A."/>
            <person name="Albertini E."/>
            <person name="Caccamo M."/>
            <person name="Echenique V."/>
        </authorList>
    </citation>
    <scope>NUCLEOTIDE SEQUENCE [LARGE SCALE GENOMIC DNA]</scope>
    <source>
        <strain evidence="3">cv. Victoria</strain>
        <tissue evidence="2">Leaf</tissue>
    </source>
</reference>
<feature type="region of interest" description="Disordered" evidence="1">
    <location>
        <begin position="224"/>
        <end position="474"/>
    </location>
</feature>
<name>A0A5J9VJ69_9POAL</name>
<dbReference type="EMBL" id="RWGY01000009">
    <property type="protein sequence ID" value="TVU35070.1"/>
    <property type="molecule type" value="Genomic_DNA"/>
</dbReference>
<feature type="compositionally biased region" description="Polar residues" evidence="1">
    <location>
        <begin position="587"/>
        <end position="603"/>
    </location>
</feature>
<evidence type="ECO:0000256" key="1">
    <source>
        <dbReference type="SAM" id="MobiDB-lite"/>
    </source>
</evidence>
<feature type="compositionally biased region" description="Polar residues" evidence="1">
    <location>
        <begin position="614"/>
        <end position="626"/>
    </location>
</feature>
<feature type="compositionally biased region" description="Polar residues" evidence="1">
    <location>
        <begin position="296"/>
        <end position="305"/>
    </location>
</feature>
<feature type="compositionally biased region" description="Basic and acidic residues" evidence="1">
    <location>
        <begin position="240"/>
        <end position="270"/>
    </location>
</feature>
<evidence type="ECO:0000313" key="2">
    <source>
        <dbReference type="EMBL" id="TVU35070.1"/>
    </source>
</evidence>
<dbReference type="Gramene" id="TVU35070">
    <property type="protein sequence ID" value="TVU35070"/>
    <property type="gene ID" value="EJB05_16939"/>
</dbReference>
<feature type="region of interest" description="Disordered" evidence="1">
    <location>
        <begin position="173"/>
        <end position="196"/>
    </location>
</feature>
<dbReference type="Proteomes" id="UP000324897">
    <property type="component" value="Unassembled WGS sequence"/>
</dbReference>
<dbReference type="InterPro" id="IPR038777">
    <property type="entry name" value="At4g18490-like"/>
</dbReference>
<feature type="region of interest" description="Disordered" evidence="1">
    <location>
        <begin position="32"/>
        <end position="104"/>
    </location>
</feature>
<feature type="non-terminal residue" evidence="2">
    <location>
        <position position="1"/>
    </location>
</feature>
<sequence length="823" mass="89050">MAAVDGNVASWVDRTISGDPAHVDVLRGAAIETQIPGKHRGGARQLEEDRSRAASARRHARPERGTSLPPRAGLPPPASTTEFIDTMDESRKRAASTVNAKNTSSALDEDFGNDFLSSWKLPKSGGDTIDFNVEPVPKGSKKFSFDSLDDFGLDGAFDKLPSFKMGMSGLDFSSPVKKKVKHNSSNGDDLSEGKKETEKDFSFSFDFNELGKFNLDAKLGLEEKSMGTVTGKINPIATEGNKDTQRDLSAEGTDTRDDNKSKEQDNKSKEQTQALDTCTLRPSHPTRQDSVKNGGHRTQNVNAADSSDELQEHTSVNPARMEQTNIDPVSTDKPEEHSKEAYPSKAAVNKSSQSVSFCPLSVEDPSQVPADPMNSKEGRKGNVGEVHMSSEGNDNEESVSSQPRNTSTVNPYIARRSVSQLDSQNDVMEESVSHNEGSQGNQRVSGTSKLPKRKSCQTKNSEEGTSAPKCLSSSMQREIRNIKPSQANEAGTFSLLSKSANIKPNRIELTSETLKKSDGGSKVINKMATHPADLKREHKQANAGTDKSEIGLSKTYIKPALHGLSTTSMNVNEAKNAKPGLERPSAGNLSQLNTRSSTATSTGHKIVSNHMLLKSSNASDSIQGTPSKDDKIPEISQLAGRRTAKLSIRSPKSGISLEKKSVEASGGKGSPVTTSKIPNSIPKGKSTLLSPSIMQKESVLHPKTPTMLKHIMRSPAVRKSPQTVPELENQTILGCGTPTARMDNEMSSVMPCEMGDISDLDLPALLENDGNVEKAEACRKELEDICILLKRKHAEAKELAVRAIVNNNTMLMLNHPMFEEKIS</sequence>
<gene>
    <name evidence="2" type="ORF">EJB05_16939</name>
</gene>
<accession>A0A5J9VJ69</accession>
<keyword evidence="3" id="KW-1185">Reference proteome</keyword>
<organism evidence="2 3">
    <name type="scientific">Eragrostis curvula</name>
    <name type="common">weeping love grass</name>
    <dbReference type="NCBI Taxonomy" id="38414"/>
    <lineage>
        <taxon>Eukaryota</taxon>
        <taxon>Viridiplantae</taxon>
        <taxon>Streptophyta</taxon>
        <taxon>Embryophyta</taxon>
        <taxon>Tracheophyta</taxon>
        <taxon>Spermatophyta</taxon>
        <taxon>Magnoliopsida</taxon>
        <taxon>Liliopsida</taxon>
        <taxon>Poales</taxon>
        <taxon>Poaceae</taxon>
        <taxon>PACMAD clade</taxon>
        <taxon>Chloridoideae</taxon>
        <taxon>Eragrostideae</taxon>
        <taxon>Eragrostidinae</taxon>
        <taxon>Eragrostis</taxon>
    </lineage>
</organism>
<feature type="compositionally biased region" description="Polar residues" evidence="1">
    <location>
        <begin position="398"/>
        <end position="410"/>
    </location>
</feature>
<comment type="caution">
    <text evidence="2">The sequence shown here is derived from an EMBL/GenBank/DDBJ whole genome shotgun (WGS) entry which is preliminary data.</text>
</comment>
<proteinExistence type="predicted"/>
<feature type="compositionally biased region" description="Basic and acidic residues" evidence="1">
    <location>
        <begin position="330"/>
        <end position="342"/>
    </location>
</feature>
<feature type="compositionally biased region" description="Polar residues" evidence="1">
    <location>
        <begin position="313"/>
        <end position="328"/>
    </location>
</feature>
<feature type="compositionally biased region" description="Polar residues" evidence="1">
    <location>
        <begin position="434"/>
        <end position="448"/>
    </location>
</feature>
<feature type="compositionally biased region" description="Polar residues" evidence="1">
    <location>
        <begin position="417"/>
        <end position="426"/>
    </location>
</feature>
<protein>
    <submittedName>
        <fullName evidence="2">Uncharacterized protein</fullName>
    </submittedName>
</protein>
<feature type="region of interest" description="Disordered" evidence="1">
    <location>
        <begin position="577"/>
        <end position="687"/>
    </location>
</feature>
<dbReference type="PANTHER" id="PTHR36380:SF1">
    <property type="entry name" value="OS01G0755100 PROTEIN"/>
    <property type="match status" value="1"/>
</dbReference>
<dbReference type="OrthoDB" id="602706at2759"/>